<feature type="transmembrane region" description="Helical" evidence="8">
    <location>
        <begin position="124"/>
        <end position="150"/>
    </location>
</feature>
<evidence type="ECO:0000313" key="9">
    <source>
        <dbReference type="EMBL" id="CAH1247553.1"/>
    </source>
</evidence>
<feature type="transmembrane region" description="Helical" evidence="8">
    <location>
        <begin position="393"/>
        <end position="415"/>
    </location>
</feature>
<feature type="binding site" evidence="6">
    <location>
        <position position="294"/>
    </location>
    <ligand>
        <name>Na(+)</name>
        <dbReference type="ChEBI" id="CHEBI:29101"/>
        <label>1</label>
    </ligand>
</feature>
<feature type="binding site" evidence="6">
    <location>
        <position position="61"/>
    </location>
    <ligand>
        <name>Na(+)</name>
        <dbReference type="ChEBI" id="CHEBI:29101"/>
        <label>1</label>
    </ligand>
</feature>
<dbReference type="GO" id="GO:0046872">
    <property type="term" value="F:metal ion binding"/>
    <property type="evidence" value="ECO:0007669"/>
    <property type="project" value="UniProtKB-KW"/>
</dbReference>
<evidence type="ECO:0000256" key="7">
    <source>
        <dbReference type="SAM" id="MobiDB-lite"/>
    </source>
</evidence>
<feature type="transmembrane region" description="Helical" evidence="8">
    <location>
        <begin position="335"/>
        <end position="354"/>
    </location>
</feature>
<evidence type="ECO:0000256" key="1">
    <source>
        <dbReference type="ARBA" id="ARBA00004141"/>
    </source>
</evidence>
<feature type="transmembrane region" description="Helical" evidence="8">
    <location>
        <begin position="42"/>
        <end position="63"/>
    </location>
</feature>
<evidence type="ECO:0000256" key="5">
    <source>
        <dbReference type="ARBA" id="ARBA00023136"/>
    </source>
</evidence>
<dbReference type="PANTHER" id="PTHR42948:SF1">
    <property type="entry name" value="TRANSPORTER"/>
    <property type="match status" value="1"/>
</dbReference>
<keyword evidence="4 8" id="KW-1133">Transmembrane helix</keyword>
<evidence type="ECO:0000313" key="10">
    <source>
        <dbReference type="Proteomes" id="UP000838412"/>
    </source>
</evidence>
<dbReference type="SUPFAM" id="SSF161070">
    <property type="entry name" value="SNF-like"/>
    <property type="match status" value="1"/>
</dbReference>
<evidence type="ECO:0000256" key="8">
    <source>
        <dbReference type="SAM" id="Phobius"/>
    </source>
</evidence>
<feature type="transmembrane region" description="Helical" evidence="8">
    <location>
        <begin position="468"/>
        <end position="487"/>
    </location>
</feature>
<dbReference type="PRINTS" id="PR00176">
    <property type="entry name" value="NANEUSMPORT"/>
</dbReference>
<proteinExistence type="predicted"/>
<feature type="transmembrane region" description="Helical" evidence="8">
    <location>
        <begin position="209"/>
        <end position="227"/>
    </location>
</feature>
<feature type="transmembrane region" description="Helical" evidence="8">
    <location>
        <begin position="296"/>
        <end position="314"/>
    </location>
</feature>
<keyword evidence="3 8" id="KW-0812">Transmembrane</keyword>
<accession>A0A8K0EE57</accession>
<keyword evidence="6" id="KW-0915">Sodium</keyword>
<dbReference type="AlphaFoldDB" id="A0A8K0EE57"/>
<dbReference type="Pfam" id="PF00209">
    <property type="entry name" value="SNF"/>
    <property type="match status" value="2"/>
</dbReference>
<feature type="compositionally biased region" description="Basic and acidic residues" evidence="7">
    <location>
        <begin position="1"/>
        <end position="11"/>
    </location>
</feature>
<name>A0A8K0EE57_BRALA</name>
<keyword evidence="5 8" id="KW-0472">Membrane</keyword>
<sequence>MADEDKSEKTRLVTKINDDSGQDATSLTSPHPQQQADRAGRFSSTVGLIITCAGCTVGFGNLWRFPRILANNSGGQGCLQFLLVWLVFLFMWSMQIIIMEYAIGRFTRRASPMAFHDLLGVKSTWLGGWISLVNFCTACYFGVILGWSMYYMYYCIFHPLPTTFEESSQIWKTFAEESSWPVLFHFIGTVGASLVIWKGVDSIEPAMKILIPGLFILIITAFIWALTQQNSGAALAYIFTPDWKLLGSPKLWIDALSQNAWDTGAACGIFLVFGASMTQNMGPVKTGTLIPALNNIVSLMCGTMVFCTVFSTWTKVSPGGDKADLMKLLKTNGPANTGLTFIWMPILFSTMTGGRVMASLYFLMVVVAGFSSYIPVVYSIVQVLVDWGVRRDVAAVVIGLLVFLLGAPSAVSIHFLAMQDFVWGSALILSGLVFVYLFWRYGSHSFRLNLLNEAGDGSDWKLPKAWEWLLKYVLPVEGLALLVWWVVSTVQNEKVPWYQLGTGSLMTAILGWFVSSLVLLGLNLLFVRCRARMSRCWSSLIAKQDDIPARCCCHKEDKGDDDTFMAMTDKAREEHVPDYNTING</sequence>
<evidence type="ECO:0000256" key="3">
    <source>
        <dbReference type="ARBA" id="ARBA00022692"/>
    </source>
</evidence>
<organism evidence="9 10">
    <name type="scientific">Branchiostoma lanceolatum</name>
    <name type="common">Common lancelet</name>
    <name type="synonym">Amphioxus lanceolatum</name>
    <dbReference type="NCBI Taxonomy" id="7740"/>
    <lineage>
        <taxon>Eukaryota</taxon>
        <taxon>Metazoa</taxon>
        <taxon>Chordata</taxon>
        <taxon>Cephalochordata</taxon>
        <taxon>Leptocardii</taxon>
        <taxon>Amphioxiformes</taxon>
        <taxon>Branchiostomatidae</taxon>
        <taxon>Branchiostoma</taxon>
    </lineage>
</organism>
<dbReference type="EMBL" id="OV696701">
    <property type="protein sequence ID" value="CAH1247553.1"/>
    <property type="molecule type" value="Genomic_DNA"/>
</dbReference>
<keyword evidence="10" id="KW-1185">Reference proteome</keyword>
<feature type="binding site" evidence="6">
    <location>
        <position position="57"/>
    </location>
    <ligand>
        <name>Na(+)</name>
        <dbReference type="ChEBI" id="CHEBI:29101"/>
        <label>1</label>
    </ligand>
</feature>
<dbReference type="InterPro" id="IPR000175">
    <property type="entry name" value="Na/ntran_symport"/>
</dbReference>
<feature type="transmembrane region" description="Helical" evidence="8">
    <location>
        <begin position="83"/>
        <end position="103"/>
    </location>
</feature>
<dbReference type="OrthoDB" id="6581954at2759"/>
<feature type="region of interest" description="Disordered" evidence="7">
    <location>
        <begin position="1"/>
        <end position="36"/>
    </location>
</feature>
<feature type="compositionally biased region" description="Polar residues" evidence="7">
    <location>
        <begin position="22"/>
        <end position="36"/>
    </location>
</feature>
<dbReference type="GO" id="GO:0016020">
    <property type="term" value="C:membrane"/>
    <property type="evidence" value="ECO:0007669"/>
    <property type="project" value="UniProtKB-SubCell"/>
</dbReference>
<feature type="transmembrane region" description="Helical" evidence="8">
    <location>
        <begin position="360"/>
        <end position="381"/>
    </location>
</feature>
<dbReference type="Proteomes" id="UP000838412">
    <property type="component" value="Chromosome 16"/>
</dbReference>
<dbReference type="NCBIfam" id="NF037979">
    <property type="entry name" value="Na_transp"/>
    <property type="match status" value="1"/>
</dbReference>
<reference evidence="9" key="1">
    <citation type="submission" date="2022-01" db="EMBL/GenBank/DDBJ databases">
        <authorList>
            <person name="Braso-Vives M."/>
        </authorList>
    </citation>
    <scope>NUCLEOTIDE SEQUENCE</scope>
</reference>
<feature type="binding site" evidence="6">
    <location>
        <position position="54"/>
    </location>
    <ligand>
        <name>Na(+)</name>
        <dbReference type="ChEBI" id="CHEBI:29101"/>
        <label>1</label>
    </ligand>
</feature>
<dbReference type="InterPro" id="IPR037272">
    <property type="entry name" value="SNS_sf"/>
</dbReference>
<dbReference type="PANTHER" id="PTHR42948">
    <property type="entry name" value="TRANSPORTER"/>
    <property type="match status" value="1"/>
</dbReference>
<evidence type="ECO:0000256" key="2">
    <source>
        <dbReference type="ARBA" id="ARBA00022448"/>
    </source>
</evidence>
<feature type="binding site" evidence="6">
    <location>
        <position position="372"/>
    </location>
    <ligand>
        <name>Na(+)</name>
        <dbReference type="ChEBI" id="CHEBI:29101"/>
        <label>1</label>
    </ligand>
</feature>
<comment type="subcellular location">
    <subcellularLocation>
        <location evidence="1">Membrane</location>
        <topology evidence="1">Multi-pass membrane protein</topology>
    </subcellularLocation>
</comment>
<evidence type="ECO:0000256" key="6">
    <source>
        <dbReference type="PIRSR" id="PIRSR600175-1"/>
    </source>
</evidence>
<keyword evidence="6" id="KW-0479">Metal-binding</keyword>
<protein>
    <submittedName>
        <fullName evidence="9">SLC6A11 protein</fullName>
    </submittedName>
</protein>
<feature type="transmembrane region" description="Helical" evidence="8">
    <location>
        <begin position="507"/>
        <end position="527"/>
    </location>
</feature>
<evidence type="ECO:0000256" key="4">
    <source>
        <dbReference type="ARBA" id="ARBA00022989"/>
    </source>
</evidence>
<feature type="transmembrane region" description="Helical" evidence="8">
    <location>
        <begin position="178"/>
        <end position="197"/>
    </location>
</feature>
<keyword evidence="2" id="KW-0813">Transport</keyword>
<gene>
    <name evidence="9" type="primary">SLC6A11</name>
    <name evidence="9" type="ORF">BLAG_LOCUS9181</name>
</gene>
<feature type="transmembrane region" description="Helical" evidence="8">
    <location>
        <begin position="421"/>
        <end position="439"/>
    </location>
</feature>